<dbReference type="RefSeq" id="WP_041067419.1">
    <property type="nucleotide sequence ID" value="NZ_JXAL01000033.1"/>
</dbReference>
<dbReference type="Proteomes" id="UP000054526">
    <property type="component" value="Unassembled WGS sequence"/>
</dbReference>
<gene>
    <name evidence="2" type="ORF">SD71_20380</name>
</gene>
<dbReference type="Pfam" id="PF00583">
    <property type="entry name" value="Acetyltransf_1"/>
    <property type="match status" value="1"/>
</dbReference>
<feature type="domain" description="N-acetyltransferase" evidence="1">
    <location>
        <begin position="139"/>
        <end position="271"/>
    </location>
</feature>
<accession>A0ABR5A157</accession>
<organism evidence="2 3">
    <name type="scientific">Cohnella kolymensis</name>
    <dbReference type="NCBI Taxonomy" id="1590652"/>
    <lineage>
        <taxon>Bacteria</taxon>
        <taxon>Bacillati</taxon>
        <taxon>Bacillota</taxon>
        <taxon>Bacilli</taxon>
        <taxon>Bacillales</taxon>
        <taxon>Paenibacillaceae</taxon>
        <taxon>Cohnella</taxon>
    </lineage>
</organism>
<evidence type="ECO:0000313" key="3">
    <source>
        <dbReference type="Proteomes" id="UP000054526"/>
    </source>
</evidence>
<evidence type="ECO:0000259" key="1">
    <source>
        <dbReference type="PROSITE" id="PS51186"/>
    </source>
</evidence>
<dbReference type="EMBL" id="JXAL01000033">
    <property type="protein sequence ID" value="KIL34383.1"/>
    <property type="molecule type" value="Genomic_DNA"/>
</dbReference>
<keyword evidence="3" id="KW-1185">Reference proteome</keyword>
<name>A0ABR5A157_9BACL</name>
<protein>
    <recommendedName>
        <fullName evidence="1">N-acetyltransferase domain-containing protein</fullName>
    </recommendedName>
</protein>
<proteinExistence type="predicted"/>
<comment type="caution">
    <text evidence="2">The sequence shown here is derived from an EMBL/GenBank/DDBJ whole genome shotgun (WGS) entry which is preliminary data.</text>
</comment>
<dbReference type="Gene3D" id="3.40.630.30">
    <property type="match status" value="1"/>
</dbReference>
<dbReference type="InterPro" id="IPR016181">
    <property type="entry name" value="Acyl_CoA_acyltransferase"/>
</dbReference>
<dbReference type="PROSITE" id="PS51186">
    <property type="entry name" value="GNAT"/>
    <property type="match status" value="1"/>
</dbReference>
<dbReference type="SUPFAM" id="SSF55729">
    <property type="entry name" value="Acyl-CoA N-acyltransferases (Nat)"/>
    <property type="match status" value="1"/>
</dbReference>
<evidence type="ECO:0000313" key="2">
    <source>
        <dbReference type="EMBL" id="KIL34383.1"/>
    </source>
</evidence>
<reference evidence="2 3" key="1">
    <citation type="submission" date="2014-12" db="EMBL/GenBank/DDBJ databases">
        <title>Draft genome sequence of Cohnella kolymensis strain B-2846.</title>
        <authorList>
            <person name="Karlyshev A.V."/>
            <person name="Kudryashova E.B."/>
        </authorList>
    </citation>
    <scope>NUCLEOTIDE SEQUENCE [LARGE SCALE GENOMIC DNA]</scope>
    <source>
        <strain evidence="2 3">VKM B-2846</strain>
    </source>
</reference>
<dbReference type="InterPro" id="IPR000182">
    <property type="entry name" value="GNAT_dom"/>
</dbReference>
<sequence length="271" mass="30119">MLQKLSANDPLLSEELFMKDEVQYNLIHRITESEDATCLKYNDGTMVFAQTPGNNGWLWIADQVADEQRKVMIKQLIDYLGGTPSPGITGEPRAAEMFAWAFSEVHNVEYHSYKLLQAYCCPQIVKANIPGRIQAAAEQHVETIAEFLAGFLQAAYEETVDPVSQLAVAEGMIKSGNLHLWIVDERPVSMANIAHRAPRQARINAVYTPASYRKNGYATAIVTGLCAILESESLVPMLYADSQNPDANKIYKKIGFVESGQVLDIRFTTTS</sequence>